<dbReference type="EMBL" id="JAVCQK010000569">
    <property type="protein sequence ID" value="MFH7519235.1"/>
    <property type="molecule type" value="Genomic_DNA"/>
</dbReference>
<protein>
    <submittedName>
        <fullName evidence="2">Uncharacterized protein</fullName>
    </submittedName>
</protein>
<sequence length="81" mass="8930">PLGSVLATLQGLQRRLLFGGGAILTLLLLAAGCAALWLRLETVHLNEREALQRGQQTVDRYIGERRRAYVASLNTNAMLWA</sequence>
<keyword evidence="1" id="KW-1133">Transmembrane helix</keyword>
<reference evidence="2 3" key="1">
    <citation type="submission" date="2023-08" db="EMBL/GenBank/DDBJ databases">
        <title>Genomic and mutational analysis of Pseudomonas syringae pv. tagetis EB037 pathogenicity on sunflower.</title>
        <authorList>
            <person name="Maul J.E."/>
        </authorList>
    </citation>
    <scope>NUCLEOTIDE SEQUENCE [LARGE SCALE GENOMIC DNA]</scope>
    <source>
        <strain evidence="2 3">EB037_T1</strain>
    </source>
</reference>
<feature type="non-terminal residue" evidence="2">
    <location>
        <position position="1"/>
    </location>
</feature>
<proteinExistence type="predicted"/>
<evidence type="ECO:0000256" key="1">
    <source>
        <dbReference type="SAM" id="Phobius"/>
    </source>
</evidence>
<name>A0ABW7NWK3_9PSED</name>
<keyword evidence="3" id="KW-1185">Reference proteome</keyword>
<comment type="caution">
    <text evidence="2">The sequence shown here is derived from an EMBL/GenBank/DDBJ whole genome shotgun (WGS) entry which is preliminary data.</text>
</comment>
<organism evidence="2 3">
    <name type="scientific">Pseudomonas syringae pv. tagetis</name>
    <dbReference type="NCBI Taxonomy" id="129140"/>
    <lineage>
        <taxon>Bacteria</taxon>
        <taxon>Pseudomonadati</taxon>
        <taxon>Pseudomonadota</taxon>
        <taxon>Gammaproteobacteria</taxon>
        <taxon>Pseudomonadales</taxon>
        <taxon>Pseudomonadaceae</taxon>
        <taxon>Pseudomonas</taxon>
    </lineage>
</organism>
<evidence type="ECO:0000313" key="3">
    <source>
        <dbReference type="Proteomes" id="UP001610657"/>
    </source>
</evidence>
<evidence type="ECO:0000313" key="2">
    <source>
        <dbReference type="EMBL" id="MFH7519235.1"/>
    </source>
</evidence>
<feature type="transmembrane region" description="Helical" evidence="1">
    <location>
        <begin position="16"/>
        <end position="38"/>
    </location>
</feature>
<accession>A0ABW7NWK3</accession>
<keyword evidence="1" id="KW-0472">Membrane</keyword>
<feature type="non-terminal residue" evidence="2">
    <location>
        <position position="81"/>
    </location>
</feature>
<dbReference type="Proteomes" id="UP001610657">
    <property type="component" value="Unassembled WGS sequence"/>
</dbReference>
<dbReference type="RefSeq" id="WP_395577946.1">
    <property type="nucleotide sequence ID" value="NZ_JAVCQK010000569.1"/>
</dbReference>
<gene>
    <name evidence="2" type="ORF">RA271_29425</name>
</gene>
<keyword evidence="1" id="KW-0812">Transmembrane</keyword>